<evidence type="ECO:0000256" key="2">
    <source>
        <dbReference type="ARBA" id="ARBA00022801"/>
    </source>
</evidence>
<comment type="caution">
    <text evidence="6">The sequence shown here is derived from an EMBL/GenBank/DDBJ whole genome shotgun (WGS) entry which is preliminary data.</text>
</comment>
<reference evidence="6 7" key="1">
    <citation type="journal article" date="2016" name="Nat. Commun.">
        <title>Thousands of microbial genomes shed light on interconnected biogeochemical processes in an aquifer system.</title>
        <authorList>
            <person name="Anantharaman K."/>
            <person name="Brown C.T."/>
            <person name="Hug L.A."/>
            <person name="Sharon I."/>
            <person name="Castelle C.J."/>
            <person name="Probst A.J."/>
            <person name="Thomas B.C."/>
            <person name="Singh A."/>
            <person name="Wilkins M.J."/>
            <person name="Karaoz U."/>
            <person name="Brodie E.L."/>
            <person name="Williams K.H."/>
            <person name="Hubbard S.S."/>
            <person name="Banfield J.F."/>
        </authorList>
    </citation>
    <scope>NUCLEOTIDE SEQUENCE [LARGE SCALE GENOMIC DNA]</scope>
    <source>
        <strain evidence="7">RIFCSPLOWO2_12_FULL_64_10</strain>
    </source>
</reference>
<sequence length="416" mass="45028">MRLHRAAWVLPISAPPILDGAVAVEGDRIADVGPFADLRGRCPGHVTDHGDAVLLPGLVNAHTHLEWSFLRGSIGPRHDFVGWVREITARKLATPLEEVAAAAGRAVEEVVATGTVAVGEVLNNATFYTETSVERLSTRGIRGIGFLELLGFGGAEATEILQAGWKALEMIREQGGGSRPHGNDRLGGPSLAFHLSPHAPYSVSPALFRLIRAQTERRTVHLAENEAEVRFLASGDGPWRDLLQELGRWDPSWSPPGVSPVRYLDALGFLDSRTLAVHVVHVDDADIAILRRRRTPVCLCPRSNARLSVGRAPARRLFDAGLTVALGTDSLASNEDLDMFAEMRALRDQNPDLSPEEVVRAATLNGARALGLERDLGSLAPGKSARFIGVKVKGVDDPYEGLLDENPMVFYPHDSH</sequence>
<dbReference type="InterPro" id="IPR011059">
    <property type="entry name" value="Metal-dep_hydrolase_composite"/>
</dbReference>
<protein>
    <submittedName>
        <fullName evidence="6">Uncharacterized protein</fullName>
    </submittedName>
</protein>
<name>A0A1F6CVT9_HANXR</name>
<dbReference type="SUPFAM" id="SSF51338">
    <property type="entry name" value="Composite domain of metallo-dependent hydrolases"/>
    <property type="match status" value="1"/>
</dbReference>
<evidence type="ECO:0000313" key="7">
    <source>
        <dbReference type="Proteomes" id="UP000178606"/>
    </source>
</evidence>
<evidence type="ECO:0000259" key="4">
    <source>
        <dbReference type="Pfam" id="PF01979"/>
    </source>
</evidence>
<evidence type="ECO:0000313" key="6">
    <source>
        <dbReference type="EMBL" id="OGG53255.1"/>
    </source>
</evidence>
<proteinExistence type="predicted"/>
<keyword evidence="3" id="KW-0862">Zinc</keyword>
<dbReference type="Pfam" id="PF22039">
    <property type="entry name" value="HUTI_composite_bact"/>
    <property type="match status" value="1"/>
</dbReference>
<dbReference type="Gene3D" id="3.20.20.140">
    <property type="entry name" value="Metal-dependent hydrolases"/>
    <property type="match status" value="1"/>
</dbReference>
<feature type="domain" description="Amidohydrolase-related" evidence="4">
    <location>
        <begin position="53"/>
        <end position="392"/>
    </location>
</feature>
<evidence type="ECO:0000259" key="5">
    <source>
        <dbReference type="Pfam" id="PF22039"/>
    </source>
</evidence>
<dbReference type="Proteomes" id="UP000178606">
    <property type="component" value="Unassembled WGS sequence"/>
</dbReference>
<evidence type="ECO:0000256" key="1">
    <source>
        <dbReference type="ARBA" id="ARBA00022723"/>
    </source>
</evidence>
<dbReference type="Pfam" id="PF01979">
    <property type="entry name" value="Amidohydro_1"/>
    <property type="match status" value="1"/>
</dbReference>
<dbReference type="AlphaFoldDB" id="A0A1F6CVT9"/>
<dbReference type="InterPro" id="IPR032466">
    <property type="entry name" value="Metal_Hydrolase"/>
</dbReference>
<dbReference type="InterPro" id="IPR006680">
    <property type="entry name" value="Amidohydro-rel"/>
</dbReference>
<keyword evidence="2" id="KW-0378">Hydrolase</keyword>
<keyword evidence="1" id="KW-0479">Metal-binding</keyword>
<dbReference type="PANTHER" id="PTHR43794">
    <property type="entry name" value="AMINOHYDROLASE SSNA-RELATED"/>
    <property type="match status" value="1"/>
</dbReference>
<dbReference type="InterPro" id="IPR050287">
    <property type="entry name" value="MTA/SAH_deaminase"/>
</dbReference>
<feature type="domain" description="Aminodeoxyfutalosine deaminase/Imidazolonepropionase-like composite" evidence="5">
    <location>
        <begin position="20"/>
        <end position="40"/>
    </location>
</feature>
<dbReference type="PANTHER" id="PTHR43794:SF11">
    <property type="entry name" value="AMIDOHYDROLASE-RELATED DOMAIN-CONTAINING PROTEIN"/>
    <property type="match status" value="1"/>
</dbReference>
<dbReference type="Gene3D" id="2.30.40.10">
    <property type="entry name" value="Urease, subunit C, domain 1"/>
    <property type="match status" value="1"/>
</dbReference>
<dbReference type="SUPFAM" id="SSF51556">
    <property type="entry name" value="Metallo-dependent hydrolases"/>
    <property type="match status" value="1"/>
</dbReference>
<evidence type="ECO:0000256" key="3">
    <source>
        <dbReference type="ARBA" id="ARBA00022833"/>
    </source>
</evidence>
<gene>
    <name evidence="6" type="ORF">A3F84_05095</name>
</gene>
<dbReference type="EMBL" id="MFKF01000124">
    <property type="protein sequence ID" value="OGG53255.1"/>
    <property type="molecule type" value="Genomic_DNA"/>
</dbReference>
<dbReference type="InterPro" id="IPR054418">
    <property type="entry name" value="MQNX/HUTI_composite_N"/>
</dbReference>
<organism evidence="6 7">
    <name type="scientific">Handelsmanbacteria sp. (strain RIFCSPLOWO2_12_FULL_64_10)</name>
    <dbReference type="NCBI Taxonomy" id="1817868"/>
    <lineage>
        <taxon>Bacteria</taxon>
        <taxon>Candidatus Handelsmaniibacteriota</taxon>
    </lineage>
</organism>
<accession>A0A1F6CVT9</accession>
<dbReference type="GO" id="GO:0016810">
    <property type="term" value="F:hydrolase activity, acting on carbon-nitrogen (but not peptide) bonds"/>
    <property type="evidence" value="ECO:0007669"/>
    <property type="project" value="InterPro"/>
</dbReference>
<dbReference type="GO" id="GO:0046872">
    <property type="term" value="F:metal ion binding"/>
    <property type="evidence" value="ECO:0007669"/>
    <property type="project" value="UniProtKB-KW"/>
</dbReference>